<dbReference type="SUPFAM" id="SSF52821">
    <property type="entry name" value="Rhodanese/Cell cycle control phosphatase"/>
    <property type="match status" value="1"/>
</dbReference>
<dbReference type="RefSeq" id="WP_215872247.1">
    <property type="nucleotide sequence ID" value="NZ_JAAXYO010000126.1"/>
</dbReference>
<keyword evidence="3" id="KW-1185">Reference proteome</keyword>
<proteinExistence type="predicted"/>
<accession>A0AAE3CK13</accession>
<dbReference type="PANTHER" id="PTHR44086">
    <property type="entry name" value="THIOSULFATE SULFURTRANSFERASE RDL2, MITOCHONDRIAL-RELATED"/>
    <property type="match status" value="1"/>
</dbReference>
<dbReference type="Proteomes" id="UP001197378">
    <property type="component" value="Unassembled WGS sequence"/>
</dbReference>
<dbReference type="InterPro" id="IPR001763">
    <property type="entry name" value="Rhodanese-like_dom"/>
</dbReference>
<comment type="caution">
    <text evidence="2">The sequence shown here is derived from an EMBL/GenBank/DDBJ whole genome shotgun (WGS) entry which is preliminary data.</text>
</comment>
<feature type="domain" description="Rhodanese" evidence="1">
    <location>
        <begin position="18"/>
        <end position="101"/>
    </location>
</feature>
<name>A0AAE3CK13_9PROT</name>
<protein>
    <submittedName>
        <fullName evidence="2">Rhodanese-like domain-containing protein</fullName>
    </submittedName>
</protein>
<evidence type="ECO:0000313" key="3">
    <source>
        <dbReference type="Proteomes" id="UP001197378"/>
    </source>
</evidence>
<sequence length="105" mass="11483">MYGFKEVTAEQLKEMQEKAQAFTLIDVRSPAEVARGMISGAKHIPLHLLPMSMAEIDKEKPLVFYCLSGGRSSQACAFAAAQGFSEVYNLRGGISGWANRSFPIV</sequence>
<dbReference type="PROSITE" id="PS50206">
    <property type="entry name" value="RHODANESE_3"/>
    <property type="match status" value="1"/>
</dbReference>
<gene>
    <name evidence="2" type="ORF">HFQ13_08715</name>
</gene>
<evidence type="ECO:0000259" key="1">
    <source>
        <dbReference type="PROSITE" id="PS50206"/>
    </source>
</evidence>
<dbReference type="AlphaFoldDB" id="A0AAE3CK13"/>
<organism evidence="2 3">
    <name type="scientific">Igneacidithiobacillus copahuensis</name>
    <dbReference type="NCBI Taxonomy" id="2724909"/>
    <lineage>
        <taxon>Bacteria</taxon>
        <taxon>Pseudomonadati</taxon>
        <taxon>Pseudomonadota</taxon>
        <taxon>Acidithiobacillia</taxon>
        <taxon>Acidithiobacillales</taxon>
        <taxon>Acidithiobacillaceae</taxon>
        <taxon>Igneacidithiobacillus</taxon>
    </lineage>
</organism>
<reference evidence="2" key="1">
    <citation type="journal article" date="2021" name="ISME J.">
        <title>Genomic evolution of the class Acidithiobacillia: deep-branching Proteobacteria living in extreme acidic conditions.</title>
        <authorList>
            <person name="Moya-Beltran A."/>
            <person name="Beard S."/>
            <person name="Rojas-Villalobos C."/>
            <person name="Issotta F."/>
            <person name="Gallardo Y."/>
            <person name="Ulloa R."/>
            <person name="Giaveno A."/>
            <person name="Degli Esposti M."/>
            <person name="Johnson D.B."/>
            <person name="Quatrini R."/>
        </authorList>
    </citation>
    <scope>NUCLEOTIDE SEQUENCE</scope>
    <source>
        <strain evidence="2">VAN18-1</strain>
    </source>
</reference>
<evidence type="ECO:0000313" key="2">
    <source>
        <dbReference type="EMBL" id="MBU2788284.1"/>
    </source>
</evidence>
<dbReference type="GO" id="GO:0004792">
    <property type="term" value="F:thiosulfate-cyanide sulfurtransferase activity"/>
    <property type="evidence" value="ECO:0007669"/>
    <property type="project" value="TreeGrafter"/>
</dbReference>
<dbReference type="PANTHER" id="PTHR44086:SF10">
    <property type="entry name" value="THIOSULFATE SULFURTRANSFERASE_RHODANESE-LIKE DOMAIN-CONTAINING PROTEIN 3"/>
    <property type="match status" value="1"/>
</dbReference>
<dbReference type="SMART" id="SM00450">
    <property type="entry name" value="RHOD"/>
    <property type="match status" value="1"/>
</dbReference>
<dbReference type="Pfam" id="PF00581">
    <property type="entry name" value="Rhodanese"/>
    <property type="match status" value="1"/>
</dbReference>
<dbReference type="CDD" id="cd00158">
    <property type="entry name" value="RHOD"/>
    <property type="match status" value="1"/>
</dbReference>
<dbReference type="EMBL" id="JAAXYO010000126">
    <property type="protein sequence ID" value="MBU2788284.1"/>
    <property type="molecule type" value="Genomic_DNA"/>
</dbReference>
<dbReference type="Gene3D" id="3.40.250.10">
    <property type="entry name" value="Rhodanese-like domain"/>
    <property type="match status" value="1"/>
</dbReference>
<dbReference type="InterPro" id="IPR036873">
    <property type="entry name" value="Rhodanese-like_dom_sf"/>
</dbReference>